<evidence type="ECO:0000313" key="4">
    <source>
        <dbReference type="Proteomes" id="UP000254387"/>
    </source>
</evidence>
<name>A0A377Y9M0_KLEPN</name>
<accession>A0A377Y9M0</accession>
<proteinExistence type="predicted"/>
<reference evidence="3 4" key="1">
    <citation type="submission" date="2018-06" db="EMBL/GenBank/DDBJ databases">
        <authorList>
            <consortium name="Pathogen Informatics"/>
            <person name="Doyle S."/>
        </authorList>
    </citation>
    <scope>NUCLEOTIDE SEQUENCE [LARGE SCALE GENOMIC DNA]</scope>
    <source>
        <strain evidence="1 3">NCTC5051</strain>
        <strain evidence="2 4">NCTC5053</strain>
    </source>
</reference>
<dbReference type="Proteomes" id="UP000254387">
    <property type="component" value="Unassembled WGS sequence"/>
</dbReference>
<dbReference type="EMBL" id="UGMN01000007">
    <property type="protein sequence ID" value="STX88761.1"/>
    <property type="molecule type" value="Genomic_DNA"/>
</dbReference>
<dbReference type="EMBL" id="UGLU01000005">
    <property type="protein sequence ID" value="STW26049.1"/>
    <property type="molecule type" value="Genomic_DNA"/>
</dbReference>
<sequence length="105" mass="11837">MTKPTRAEQEKILAMPSEDYINPVQQDYFRRLIRHEKQGVLDHILCPGMLPDIQSTKGDGGGESCCNVFGFYGEIVVCHISFAFRGKGGKSREEERYRGVDAILT</sequence>
<evidence type="ECO:0000313" key="1">
    <source>
        <dbReference type="EMBL" id="STW26049.1"/>
    </source>
</evidence>
<evidence type="ECO:0000313" key="3">
    <source>
        <dbReference type="Proteomes" id="UP000254141"/>
    </source>
</evidence>
<dbReference type="Proteomes" id="UP000254141">
    <property type="component" value="Unassembled WGS sequence"/>
</dbReference>
<evidence type="ECO:0000313" key="2">
    <source>
        <dbReference type="EMBL" id="STX88761.1"/>
    </source>
</evidence>
<protein>
    <submittedName>
        <fullName evidence="1">C4-type zinc finger protein, DksA/TraR family</fullName>
    </submittedName>
</protein>
<gene>
    <name evidence="1" type="ORF">NCTC5051_05848</name>
    <name evidence="2" type="ORF">NCTC5053_07029</name>
</gene>
<organism evidence="1 3">
    <name type="scientific">Klebsiella pneumoniae</name>
    <dbReference type="NCBI Taxonomy" id="573"/>
    <lineage>
        <taxon>Bacteria</taxon>
        <taxon>Pseudomonadati</taxon>
        <taxon>Pseudomonadota</taxon>
        <taxon>Gammaproteobacteria</taxon>
        <taxon>Enterobacterales</taxon>
        <taxon>Enterobacteriaceae</taxon>
        <taxon>Klebsiella/Raoultella group</taxon>
        <taxon>Klebsiella</taxon>
        <taxon>Klebsiella pneumoniae complex</taxon>
    </lineage>
</organism>
<dbReference type="AlphaFoldDB" id="A0A377Y9M0"/>